<dbReference type="InterPro" id="IPR046081">
    <property type="entry name" value="DUF6099"/>
</dbReference>
<dbReference type="EMBL" id="QOIM01000040">
    <property type="protein sequence ID" value="RCG15806.1"/>
    <property type="molecule type" value="Genomic_DNA"/>
</dbReference>
<dbReference type="Pfam" id="PF19594">
    <property type="entry name" value="DUF6099"/>
    <property type="match status" value="1"/>
</dbReference>
<dbReference type="RefSeq" id="WP_114017473.1">
    <property type="nucleotide sequence ID" value="NZ_QOIM01000040.1"/>
</dbReference>
<name>A0A367ECM6_9ACTN</name>
<keyword evidence="2" id="KW-1185">Reference proteome</keyword>
<comment type="caution">
    <text evidence="1">The sequence shown here is derived from an EMBL/GenBank/DDBJ whole genome shotgun (WGS) entry which is preliminary data.</text>
</comment>
<sequence length="152" mass="15535">MDAVRLIAATRQALALSADVAQIVTEAWQAQALAVAVGSHLAVSGPPAVRSEALGLSEVGTRAGGSRHHTVARAGGVRAAQLSAIDDPRRTLDDLGALLGEAGVALVGVAVTAEDEALYWQCMEAIDAADESGDRVAAILRALSMRERGSLA</sequence>
<proteinExistence type="predicted"/>
<evidence type="ECO:0000313" key="2">
    <source>
        <dbReference type="Proteomes" id="UP000253507"/>
    </source>
</evidence>
<accession>A0A367ECM6</accession>
<protein>
    <submittedName>
        <fullName evidence="1">Uncharacterized protein</fullName>
    </submittedName>
</protein>
<dbReference type="AlphaFoldDB" id="A0A367ECM6"/>
<dbReference type="Proteomes" id="UP000253507">
    <property type="component" value="Unassembled WGS sequence"/>
</dbReference>
<organism evidence="1 2">
    <name type="scientific">Streptomyces reniochalinae</name>
    <dbReference type="NCBI Taxonomy" id="2250578"/>
    <lineage>
        <taxon>Bacteria</taxon>
        <taxon>Bacillati</taxon>
        <taxon>Actinomycetota</taxon>
        <taxon>Actinomycetes</taxon>
        <taxon>Kitasatosporales</taxon>
        <taxon>Streptomycetaceae</taxon>
        <taxon>Streptomyces</taxon>
    </lineage>
</organism>
<gene>
    <name evidence="1" type="ORF">DQ392_22300</name>
</gene>
<dbReference type="OrthoDB" id="3874063at2"/>
<evidence type="ECO:0000313" key="1">
    <source>
        <dbReference type="EMBL" id="RCG15806.1"/>
    </source>
</evidence>
<reference evidence="1 2" key="1">
    <citation type="submission" date="2018-06" db="EMBL/GenBank/DDBJ databases">
        <title>Streptomyces reniochalinae sp. nov. and Streptomyces diacarnus sp. nov. from marine sponges.</title>
        <authorList>
            <person name="Li L."/>
        </authorList>
    </citation>
    <scope>NUCLEOTIDE SEQUENCE [LARGE SCALE GENOMIC DNA]</scope>
    <source>
        <strain evidence="1 2">LHW50302</strain>
    </source>
</reference>